<feature type="domain" description="Fibronectin type-III" evidence="12">
    <location>
        <begin position="178"/>
        <end position="268"/>
    </location>
</feature>
<dbReference type="InterPro" id="IPR036465">
    <property type="entry name" value="vWFA_dom_sf"/>
</dbReference>
<dbReference type="HOGENOM" id="CLU_042926_0_0_1"/>
<name>H3DAZ0_TETNG</name>
<dbReference type="InterPro" id="IPR036116">
    <property type="entry name" value="FN3_sf"/>
</dbReference>
<dbReference type="SUPFAM" id="SSF53300">
    <property type="entry name" value="vWA-like"/>
    <property type="match status" value="1"/>
</dbReference>
<reference evidence="14" key="1">
    <citation type="journal article" date="2004" name="Nature">
        <title>Genome duplication in the teleost fish Tetraodon nigroviridis reveals the early vertebrate proto-karyotype.</title>
        <authorList>
            <person name="Jaillon O."/>
            <person name="Aury J.-M."/>
            <person name="Brunet F."/>
            <person name="Petit J.-L."/>
            <person name="Stange-Thomann N."/>
            <person name="Mauceli E."/>
            <person name="Bouneau L."/>
            <person name="Fischer C."/>
            <person name="Ozouf-Costaz C."/>
            <person name="Bernot A."/>
            <person name="Nicaud S."/>
            <person name="Jaffe D."/>
            <person name="Fisher S."/>
            <person name="Lutfalla G."/>
            <person name="Dossat C."/>
            <person name="Segurens B."/>
            <person name="Dasilva C."/>
            <person name="Salanoubat M."/>
            <person name="Levy M."/>
            <person name="Boudet N."/>
            <person name="Castellano S."/>
            <person name="Anthouard V."/>
            <person name="Jubin C."/>
            <person name="Castelli V."/>
            <person name="Katinka M."/>
            <person name="Vacherie B."/>
            <person name="Biemont C."/>
            <person name="Skalli Z."/>
            <person name="Cattolico L."/>
            <person name="Poulain J."/>
            <person name="De Berardinis V."/>
            <person name="Cruaud C."/>
            <person name="Duprat S."/>
            <person name="Brottier P."/>
            <person name="Coutanceau J.-P."/>
            <person name="Gouzy J."/>
            <person name="Parra G."/>
            <person name="Lardier G."/>
            <person name="Chapple C."/>
            <person name="McKernan K.J."/>
            <person name="McEwan P."/>
            <person name="Bosak S."/>
            <person name="Kellis M."/>
            <person name="Volff J.-N."/>
            <person name="Guigo R."/>
            <person name="Zody M.C."/>
            <person name="Mesirov J."/>
            <person name="Lindblad-Toh K."/>
            <person name="Birren B."/>
            <person name="Nusbaum C."/>
            <person name="Kahn D."/>
            <person name="Robinson-Rechavi M."/>
            <person name="Laudet V."/>
            <person name="Schachter V."/>
            <person name="Quetier F."/>
            <person name="Saurin W."/>
            <person name="Scarpelli C."/>
            <person name="Wincker P."/>
            <person name="Lander E.S."/>
            <person name="Weissenbach J."/>
            <person name="Roest Crollius H."/>
        </authorList>
    </citation>
    <scope>NUCLEOTIDE SEQUENCE [LARGE SCALE GENOMIC DNA]</scope>
</reference>
<dbReference type="InterPro" id="IPR002035">
    <property type="entry name" value="VWF_A"/>
</dbReference>
<comment type="subcellular location">
    <subcellularLocation>
        <location evidence="1">Secreted</location>
        <location evidence="1">Extracellular space</location>
        <location evidence="1">Extracellular matrix</location>
        <location evidence="1">Basement membrane</location>
    </subcellularLocation>
</comment>
<reference evidence="13" key="3">
    <citation type="submission" date="2025-09" db="UniProtKB">
        <authorList>
            <consortium name="Ensembl"/>
        </authorList>
    </citation>
    <scope>IDENTIFICATION</scope>
</reference>
<reference evidence="13" key="2">
    <citation type="submission" date="2025-08" db="UniProtKB">
        <authorList>
            <consortium name="Ensembl"/>
        </authorList>
    </citation>
    <scope>IDENTIFICATION</scope>
</reference>
<keyword evidence="2" id="KW-0964">Secreted</keyword>
<evidence type="ECO:0000256" key="7">
    <source>
        <dbReference type="ARBA" id="ARBA00022869"/>
    </source>
</evidence>
<evidence type="ECO:0000256" key="10">
    <source>
        <dbReference type="ARBA" id="ARBA00046169"/>
    </source>
</evidence>
<keyword evidence="8" id="KW-1015">Disulfide bond</keyword>
<organism evidence="13 14">
    <name type="scientific">Tetraodon nigroviridis</name>
    <name type="common">Spotted green pufferfish</name>
    <name type="synonym">Chelonodon nigroviridis</name>
    <dbReference type="NCBI Taxonomy" id="99883"/>
    <lineage>
        <taxon>Eukaryota</taxon>
        <taxon>Metazoa</taxon>
        <taxon>Chordata</taxon>
        <taxon>Craniata</taxon>
        <taxon>Vertebrata</taxon>
        <taxon>Euteleostomi</taxon>
        <taxon>Actinopterygii</taxon>
        <taxon>Neopterygii</taxon>
        <taxon>Teleostei</taxon>
        <taxon>Neoteleostei</taxon>
        <taxon>Acanthomorphata</taxon>
        <taxon>Eupercaria</taxon>
        <taxon>Tetraodontiformes</taxon>
        <taxon>Tetradontoidea</taxon>
        <taxon>Tetraodontidae</taxon>
        <taxon>Tetraodon</taxon>
    </lineage>
</organism>
<dbReference type="PROSITE" id="PS50234">
    <property type="entry name" value="VWFA"/>
    <property type="match status" value="1"/>
</dbReference>
<keyword evidence="7" id="KW-0084">Basement membrane</keyword>
<evidence type="ECO:0000256" key="4">
    <source>
        <dbReference type="ARBA" id="ARBA00022553"/>
    </source>
</evidence>
<dbReference type="Gene3D" id="2.60.40.10">
    <property type="entry name" value="Immunoglobulins"/>
    <property type="match status" value="2"/>
</dbReference>
<dbReference type="PANTHER" id="PTHR24020">
    <property type="entry name" value="COLLAGEN ALPHA"/>
    <property type="match status" value="1"/>
</dbReference>
<evidence type="ECO:0000313" key="14">
    <source>
        <dbReference type="Proteomes" id="UP000007303"/>
    </source>
</evidence>
<dbReference type="Pfam" id="PF00041">
    <property type="entry name" value="fn3"/>
    <property type="match status" value="1"/>
</dbReference>
<evidence type="ECO:0000256" key="5">
    <source>
        <dbReference type="ARBA" id="ARBA00022729"/>
    </source>
</evidence>
<feature type="domain" description="Fibronectin type-III" evidence="12">
    <location>
        <begin position="271"/>
        <end position="365"/>
    </location>
</feature>
<protein>
    <recommendedName>
        <fullName evidence="9">von Willebrand factor A domain-containing protein 1</fullName>
    </recommendedName>
</protein>
<dbReference type="OMA" id="HHIRVEW"/>
<dbReference type="InterPro" id="IPR050525">
    <property type="entry name" value="ECM_Assembly_Org"/>
</dbReference>
<dbReference type="Gene3D" id="3.40.50.410">
    <property type="entry name" value="von Willebrand factor, type A domain"/>
    <property type="match status" value="1"/>
</dbReference>
<evidence type="ECO:0000256" key="1">
    <source>
        <dbReference type="ARBA" id="ARBA00004302"/>
    </source>
</evidence>
<dbReference type="PROSITE" id="PS50853">
    <property type="entry name" value="FN3"/>
    <property type="match status" value="2"/>
</dbReference>
<dbReference type="InterPro" id="IPR003961">
    <property type="entry name" value="FN3_dom"/>
</dbReference>
<dbReference type="GO" id="GO:0005604">
    <property type="term" value="C:basement membrane"/>
    <property type="evidence" value="ECO:0007669"/>
    <property type="project" value="UniProtKB-SubCell"/>
</dbReference>
<dbReference type="CDD" id="cd00063">
    <property type="entry name" value="FN3"/>
    <property type="match status" value="2"/>
</dbReference>
<evidence type="ECO:0000256" key="6">
    <source>
        <dbReference type="ARBA" id="ARBA00022737"/>
    </source>
</evidence>
<keyword evidence="3" id="KW-0272">Extracellular matrix</keyword>
<dbReference type="PRINTS" id="PR00453">
    <property type="entry name" value="VWFADOMAIN"/>
</dbReference>
<evidence type="ECO:0000259" key="12">
    <source>
        <dbReference type="PROSITE" id="PS50853"/>
    </source>
</evidence>
<accession>H3DAZ0</accession>
<evidence type="ECO:0000259" key="11">
    <source>
        <dbReference type="PROSITE" id="PS50234"/>
    </source>
</evidence>
<keyword evidence="5" id="KW-0732">Signal</keyword>
<dbReference type="GeneTree" id="ENSGT00940000160734"/>
<keyword evidence="4" id="KW-0597">Phosphoprotein</keyword>
<proteinExistence type="predicted"/>
<dbReference type="PANTHER" id="PTHR24020:SF77">
    <property type="entry name" value="VON WILLEBRAND FACTOR A DOMAIN-CONTAINING PROTEIN 1"/>
    <property type="match status" value="1"/>
</dbReference>
<evidence type="ECO:0000256" key="9">
    <source>
        <dbReference type="ARBA" id="ARBA00029542"/>
    </source>
</evidence>
<keyword evidence="14" id="KW-1185">Reference proteome</keyword>
<dbReference type="InParanoid" id="H3DAZ0"/>
<evidence type="ECO:0000313" key="13">
    <source>
        <dbReference type="Ensembl" id="ENSTNIP00000017682.1"/>
    </source>
</evidence>
<feature type="domain" description="VWFA" evidence="11">
    <location>
        <begin position="3"/>
        <end position="168"/>
    </location>
</feature>
<comment type="function">
    <text evidence="10">Promotes matrix assembly. Involved in the organization of skeletal muscles and in the formation of neuromuscular junctions.</text>
</comment>
<evidence type="ECO:0000256" key="3">
    <source>
        <dbReference type="ARBA" id="ARBA00022530"/>
    </source>
</evidence>
<dbReference type="SMART" id="SM00060">
    <property type="entry name" value="FN3"/>
    <property type="match status" value="2"/>
</dbReference>
<sequence>EGDILLLLDSSGSVSNNEFSRFLRFSAGVLRIFPLGRGRLRVGLVQVGTNPKLEFGLEVHSDQESLQEALRGVQQLQGDTNTKDALVLAQKLLQAADRGAPKILLWLTDGAEPGDVGQLLLEVKAGGVVVIAVSTVHGSHQLREAVSCLYVVDIDHIEIITKNLIDAITFSYFLEIFQVNRLQVVSLTPRRATLQWCPLLTAATGCYLLQYHPVRNPAASSHMYLPGHSSWVELTSLTPGATYTAVLHPMATQRVFQAASVTFSTPPECLSPAVVSVSDSGPHHIRVEWGPLQGAQVLRYTVEYGAIPSGCVNTVALHCHQNFTFLTGLEPATQYLVTVSAWCADGRERSMSVRACTGRRDLSPERLLADLGARQA</sequence>
<dbReference type="SUPFAM" id="SSF49265">
    <property type="entry name" value="Fibronectin type III"/>
    <property type="match status" value="1"/>
</dbReference>
<keyword evidence="6" id="KW-0677">Repeat</keyword>
<dbReference type="Ensembl" id="ENSTNIT00000017905.1">
    <property type="protein sequence ID" value="ENSTNIP00000017682.1"/>
    <property type="gene ID" value="ENSTNIG00000014654.1"/>
</dbReference>
<dbReference type="Proteomes" id="UP000007303">
    <property type="component" value="Unassembled WGS sequence"/>
</dbReference>
<dbReference type="InterPro" id="IPR013783">
    <property type="entry name" value="Ig-like_fold"/>
</dbReference>
<dbReference type="SMART" id="SM00327">
    <property type="entry name" value="VWA"/>
    <property type="match status" value="1"/>
</dbReference>
<evidence type="ECO:0000256" key="8">
    <source>
        <dbReference type="ARBA" id="ARBA00023157"/>
    </source>
</evidence>
<dbReference type="Pfam" id="PF00092">
    <property type="entry name" value="VWA"/>
    <property type="match status" value="1"/>
</dbReference>
<evidence type="ECO:0000256" key="2">
    <source>
        <dbReference type="ARBA" id="ARBA00022525"/>
    </source>
</evidence>
<dbReference type="AlphaFoldDB" id="H3DAZ0"/>